<keyword evidence="2" id="KW-1185">Reference proteome</keyword>
<name>A0ABP7VX69_9ACTN</name>
<reference evidence="2" key="1">
    <citation type="journal article" date="2019" name="Int. J. Syst. Evol. Microbiol.">
        <title>The Global Catalogue of Microorganisms (GCM) 10K type strain sequencing project: providing services to taxonomists for standard genome sequencing and annotation.</title>
        <authorList>
            <consortium name="The Broad Institute Genomics Platform"/>
            <consortium name="The Broad Institute Genome Sequencing Center for Infectious Disease"/>
            <person name="Wu L."/>
            <person name="Ma J."/>
        </authorList>
    </citation>
    <scope>NUCLEOTIDE SEQUENCE [LARGE SCALE GENOMIC DNA]</scope>
    <source>
        <strain evidence="2">JCM 16925</strain>
    </source>
</reference>
<sequence>MCITALRPPDSEFVGLNASTAGRSADAEAVLKIRALLANGDFDRYWTYHLGR</sequence>
<comment type="caution">
    <text evidence="1">The sequence shown here is derived from an EMBL/GenBank/DDBJ whole genome shotgun (WGS) entry which is preliminary data.</text>
</comment>
<accession>A0ABP7VX69</accession>
<proteinExistence type="predicted"/>
<protein>
    <submittedName>
        <fullName evidence="1">Uncharacterized protein</fullName>
    </submittedName>
</protein>
<evidence type="ECO:0000313" key="1">
    <source>
        <dbReference type="EMBL" id="GAA4075718.1"/>
    </source>
</evidence>
<organism evidence="1 2">
    <name type="scientific">Streptomyces shaanxiensis</name>
    <dbReference type="NCBI Taxonomy" id="653357"/>
    <lineage>
        <taxon>Bacteria</taxon>
        <taxon>Bacillati</taxon>
        <taxon>Actinomycetota</taxon>
        <taxon>Actinomycetes</taxon>
        <taxon>Kitasatosporales</taxon>
        <taxon>Streptomycetaceae</taxon>
        <taxon>Streptomyces</taxon>
    </lineage>
</organism>
<gene>
    <name evidence="1" type="ORF">GCM10022233_62690</name>
</gene>
<dbReference type="Proteomes" id="UP001499984">
    <property type="component" value="Unassembled WGS sequence"/>
</dbReference>
<evidence type="ECO:0000313" key="2">
    <source>
        <dbReference type="Proteomes" id="UP001499984"/>
    </source>
</evidence>
<dbReference type="EMBL" id="BAAAZY010000019">
    <property type="protein sequence ID" value="GAA4075718.1"/>
    <property type="molecule type" value="Genomic_DNA"/>
</dbReference>